<evidence type="ECO:0000256" key="1">
    <source>
        <dbReference type="SAM" id="Coils"/>
    </source>
</evidence>
<dbReference type="STRING" id="1637975.AN957_19100"/>
<evidence type="ECO:0000313" key="3">
    <source>
        <dbReference type="Proteomes" id="UP000050996"/>
    </source>
</evidence>
<accession>A0A0Q3SLE4</accession>
<name>A0A0Q3SLE4_9BACI</name>
<dbReference type="EMBL" id="LJIX01000006">
    <property type="protein sequence ID" value="KQL20484.1"/>
    <property type="molecule type" value="Genomic_DNA"/>
</dbReference>
<proteinExistence type="predicted"/>
<keyword evidence="1" id="KW-0175">Coiled coil</keyword>
<dbReference type="Proteomes" id="UP000050996">
    <property type="component" value="Unassembled WGS sequence"/>
</dbReference>
<sequence length="125" mass="15083">MEILEALQAVRDVFVNYPKRYEEIREGIKRCELEIEDLEHLMEFANLNASQGYQMYKAMKEVRNRRRELKNELELLEISKRINNVGKPNEKILNQAIGDMRKVMKQQNDRCYSMRIRHDLQELIK</sequence>
<dbReference type="RefSeq" id="WP_056685653.1">
    <property type="nucleotide sequence ID" value="NZ_LJIX01000006.1"/>
</dbReference>
<reference evidence="2 3" key="1">
    <citation type="submission" date="2015-09" db="EMBL/GenBank/DDBJ databases">
        <title>Genome sequencing project for genomic taxonomy and phylogenomics of Bacillus-like bacteria.</title>
        <authorList>
            <person name="Liu B."/>
            <person name="Wang J."/>
            <person name="Zhu Y."/>
            <person name="Liu G."/>
            <person name="Chen Q."/>
            <person name="Chen Z."/>
            <person name="Lan J."/>
            <person name="Che J."/>
            <person name="Ge C."/>
            <person name="Shi H."/>
            <person name="Pan Z."/>
            <person name="Liu X."/>
        </authorList>
    </citation>
    <scope>NUCLEOTIDE SEQUENCE [LARGE SCALE GENOMIC DNA]</scope>
    <source>
        <strain evidence="2 3">FJAT-18043</strain>
    </source>
</reference>
<protein>
    <submittedName>
        <fullName evidence="2">Uncharacterized protein</fullName>
    </submittedName>
</protein>
<comment type="caution">
    <text evidence="2">The sequence shown here is derived from an EMBL/GenBank/DDBJ whole genome shotgun (WGS) entry which is preliminary data.</text>
</comment>
<feature type="coiled-coil region" evidence="1">
    <location>
        <begin position="21"/>
        <end position="79"/>
    </location>
</feature>
<evidence type="ECO:0000313" key="2">
    <source>
        <dbReference type="EMBL" id="KQL20484.1"/>
    </source>
</evidence>
<dbReference type="AlphaFoldDB" id="A0A0Q3SLE4"/>
<gene>
    <name evidence="2" type="ORF">AN957_19100</name>
</gene>
<dbReference type="PATRIC" id="fig|1637975.4.peg.3780"/>
<organism evidence="2 3">
    <name type="scientific">Cytobacillus solani</name>
    <dbReference type="NCBI Taxonomy" id="1637975"/>
    <lineage>
        <taxon>Bacteria</taxon>
        <taxon>Bacillati</taxon>
        <taxon>Bacillota</taxon>
        <taxon>Bacilli</taxon>
        <taxon>Bacillales</taxon>
        <taxon>Bacillaceae</taxon>
        <taxon>Cytobacillus</taxon>
    </lineage>
</organism>
<keyword evidence="3" id="KW-1185">Reference proteome</keyword>